<dbReference type="Pfam" id="PF12833">
    <property type="entry name" value="HTH_18"/>
    <property type="match status" value="1"/>
</dbReference>
<protein>
    <submittedName>
        <fullName evidence="5">AraC family transcriptional regulator</fullName>
    </submittedName>
</protein>
<keyword evidence="1" id="KW-0805">Transcription regulation</keyword>
<dbReference type="PRINTS" id="PR00032">
    <property type="entry name" value="HTHARAC"/>
</dbReference>
<evidence type="ECO:0000256" key="3">
    <source>
        <dbReference type="ARBA" id="ARBA00023163"/>
    </source>
</evidence>
<dbReference type="RefSeq" id="WP_115971957.1">
    <property type="nucleotide sequence ID" value="NZ_QNVT01000017.1"/>
</dbReference>
<dbReference type="SMART" id="SM00342">
    <property type="entry name" value="HTH_ARAC"/>
    <property type="match status" value="1"/>
</dbReference>
<evidence type="ECO:0000256" key="2">
    <source>
        <dbReference type="ARBA" id="ARBA00023125"/>
    </source>
</evidence>
<evidence type="ECO:0000259" key="4">
    <source>
        <dbReference type="PROSITE" id="PS01124"/>
    </source>
</evidence>
<evidence type="ECO:0000256" key="1">
    <source>
        <dbReference type="ARBA" id="ARBA00023015"/>
    </source>
</evidence>
<dbReference type="PANTHER" id="PTHR43280">
    <property type="entry name" value="ARAC-FAMILY TRANSCRIPTIONAL REGULATOR"/>
    <property type="match status" value="1"/>
</dbReference>
<dbReference type="PROSITE" id="PS01124">
    <property type="entry name" value="HTH_ARAC_FAMILY_2"/>
    <property type="match status" value="1"/>
</dbReference>
<reference evidence="6" key="1">
    <citation type="submission" date="2018-06" db="EMBL/GenBank/DDBJ databases">
        <authorList>
            <person name="Lum Nde A."/>
            <person name="Hugo C."/>
        </authorList>
    </citation>
    <scope>NUCLEOTIDE SEQUENCE [LARGE SCALE GENOMIC DNA]</scope>
    <source>
        <strain evidence="6">1_F178</strain>
    </source>
</reference>
<dbReference type="GO" id="GO:0003700">
    <property type="term" value="F:DNA-binding transcription factor activity"/>
    <property type="evidence" value="ECO:0007669"/>
    <property type="project" value="InterPro"/>
</dbReference>
<dbReference type="EMBL" id="QNVT01000017">
    <property type="protein sequence ID" value="REC61193.1"/>
    <property type="molecule type" value="Genomic_DNA"/>
</dbReference>
<feature type="domain" description="HTH araC/xylS-type" evidence="4">
    <location>
        <begin position="170"/>
        <end position="268"/>
    </location>
</feature>
<proteinExistence type="predicted"/>
<dbReference type="InterPro" id="IPR020449">
    <property type="entry name" value="Tscrpt_reg_AraC-type_HTH"/>
</dbReference>
<keyword evidence="6" id="KW-1185">Reference proteome</keyword>
<organism evidence="5 6">
    <name type="scientific">Chryseobacterium pennae</name>
    <dbReference type="NCBI Taxonomy" id="2258962"/>
    <lineage>
        <taxon>Bacteria</taxon>
        <taxon>Pseudomonadati</taxon>
        <taxon>Bacteroidota</taxon>
        <taxon>Flavobacteriia</taxon>
        <taxon>Flavobacteriales</taxon>
        <taxon>Weeksellaceae</taxon>
        <taxon>Chryseobacterium group</taxon>
        <taxon>Chryseobacterium</taxon>
    </lineage>
</organism>
<dbReference type="InterPro" id="IPR037923">
    <property type="entry name" value="HTH-like"/>
</dbReference>
<keyword evidence="2" id="KW-0238">DNA-binding</keyword>
<keyword evidence="3" id="KW-0804">Transcription</keyword>
<dbReference type="SUPFAM" id="SSF51215">
    <property type="entry name" value="Regulatory protein AraC"/>
    <property type="match status" value="1"/>
</dbReference>
<comment type="caution">
    <text evidence="5">The sequence shown here is derived from an EMBL/GenBank/DDBJ whole genome shotgun (WGS) entry which is preliminary data.</text>
</comment>
<dbReference type="SUPFAM" id="SSF46689">
    <property type="entry name" value="Homeodomain-like"/>
    <property type="match status" value="1"/>
</dbReference>
<dbReference type="AlphaFoldDB" id="A0A3D9C5Q8"/>
<gene>
    <name evidence="5" type="ORF">DRF65_17010</name>
</gene>
<dbReference type="GO" id="GO:0043565">
    <property type="term" value="F:sequence-specific DNA binding"/>
    <property type="evidence" value="ECO:0007669"/>
    <property type="project" value="InterPro"/>
</dbReference>
<evidence type="ECO:0000313" key="5">
    <source>
        <dbReference type="EMBL" id="REC61193.1"/>
    </source>
</evidence>
<dbReference type="Gene3D" id="1.10.10.60">
    <property type="entry name" value="Homeodomain-like"/>
    <property type="match status" value="1"/>
</dbReference>
<dbReference type="Proteomes" id="UP000256686">
    <property type="component" value="Unassembled WGS sequence"/>
</dbReference>
<sequence length="269" mass="31362">MNSEILYTQDTGHFLATVPQKNNYYIVLLCLKGNTLIKIGHHSFELGPNMISILSPCKIFSTENSSADLEVIQLHFDLSFLNKTFLREKVLRELLELNPDYPPVYSLEDSFMRVLDKFRCIENELKIQSAYHLDVVRLITLEILYEYNRACEFCLLGFKKNMNRNYQLTYEFKKLVDAHFTEWKTVANYSSFLGISAKHLTEVIKTETGNTALQIIHERLLLESQYLLKHTTCSVKECAYKLGFETPSYFTRFFKNNSGVNPNTYRCQP</sequence>
<dbReference type="PANTHER" id="PTHR43280:SF32">
    <property type="entry name" value="TRANSCRIPTIONAL REGULATORY PROTEIN"/>
    <property type="match status" value="1"/>
</dbReference>
<accession>A0A3D9C5Q8</accession>
<dbReference type="InterPro" id="IPR009057">
    <property type="entry name" value="Homeodomain-like_sf"/>
</dbReference>
<name>A0A3D9C5Q8_9FLAO</name>
<dbReference type="InterPro" id="IPR018060">
    <property type="entry name" value="HTH_AraC"/>
</dbReference>
<evidence type="ECO:0000313" key="6">
    <source>
        <dbReference type="Proteomes" id="UP000256686"/>
    </source>
</evidence>